<proteinExistence type="predicted"/>
<protein>
    <submittedName>
        <fullName evidence="1">Uncharacterized protein</fullName>
    </submittedName>
</protein>
<dbReference type="AlphaFoldDB" id="A0AAE1EV48"/>
<keyword evidence="2" id="KW-1185">Reference proteome</keyword>
<organism evidence="1 2">
    <name type="scientific">Petrolisthes cinctipes</name>
    <name type="common">Flat porcelain crab</name>
    <dbReference type="NCBI Taxonomy" id="88211"/>
    <lineage>
        <taxon>Eukaryota</taxon>
        <taxon>Metazoa</taxon>
        <taxon>Ecdysozoa</taxon>
        <taxon>Arthropoda</taxon>
        <taxon>Crustacea</taxon>
        <taxon>Multicrustacea</taxon>
        <taxon>Malacostraca</taxon>
        <taxon>Eumalacostraca</taxon>
        <taxon>Eucarida</taxon>
        <taxon>Decapoda</taxon>
        <taxon>Pleocyemata</taxon>
        <taxon>Anomura</taxon>
        <taxon>Galatheoidea</taxon>
        <taxon>Porcellanidae</taxon>
        <taxon>Petrolisthes</taxon>
    </lineage>
</organism>
<dbReference type="Proteomes" id="UP001286313">
    <property type="component" value="Unassembled WGS sequence"/>
</dbReference>
<sequence length="89" mass="10088">MKKVGDGGKQLLSRDVNEVQHYYYEEAWRSFRHKAARRTSSFPGVSRGTESASVRVEFVVADLQLLGVKLSLELLSDFLARMQKDIRGA</sequence>
<name>A0AAE1EV48_PETCI</name>
<accession>A0AAE1EV48</accession>
<reference evidence="1" key="1">
    <citation type="submission" date="2023-10" db="EMBL/GenBank/DDBJ databases">
        <title>Genome assemblies of two species of porcelain crab, Petrolisthes cinctipes and Petrolisthes manimaculis (Anomura: Porcellanidae).</title>
        <authorList>
            <person name="Angst P."/>
        </authorList>
    </citation>
    <scope>NUCLEOTIDE SEQUENCE</scope>
    <source>
        <strain evidence="1">PB745_01</strain>
        <tissue evidence="1">Gill</tissue>
    </source>
</reference>
<evidence type="ECO:0000313" key="1">
    <source>
        <dbReference type="EMBL" id="KAK3861905.1"/>
    </source>
</evidence>
<gene>
    <name evidence="1" type="ORF">Pcinc_032172</name>
</gene>
<evidence type="ECO:0000313" key="2">
    <source>
        <dbReference type="Proteomes" id="UP001286313"/>
    </source>
</evidence>
<dbReference type="EMBL" id="JAWQEG010004377">
    <property type="protein sequence ID" value="KAK3861905.1"/>
    <property type="molecule type" value="Genomic_DNA"/>
</dbReference>
<comment type="caution">
    <text evidence="1">The sequence shown here is derived from an EMBL/GenBank/DDBJ whole genome shotgun (WGS) entry which is preliminary data.</text>
</comment>